<dbReference type="Gene3D" id="2.60.40.10">
    <property type="entry name" value="Immunoglobulins"/>
    <property type="match status" value="1"/>
</dbReference>
<evidence type="ECO:0000259" key="2">
    <source>
        <dbReference type="PROSITE" id="PS50835"/>
    </source>
</evidence>
<dbReference type="SUPFAM" id="SSF48726">
    <property type="entry name" value="Immunoglobulin"/>
    <property type="match status" value="1"/>
</dbReference>
<feature type="transmembrane region" description="Helical" evidence="1">
    <location>
        <begin position="36"/>
        <end position="59"/>
    </location>
</feature>
<reference evidence="3" key="1">
    <citation type="submission" date="2025-08" db="UniProtKB">
        <authorList>
            <consortium name="Ensembl"/>
        </authorList>
    </citation>
    <scope>IDENTIFICATION</scope>
</reference>
<sequence>FDFTDIWHEASQSTWQNATFFRITFRETRVFSPPPFYPPVAAMAWVFLYVSAILLLPFVRGDLTAALGDTVKLSSQINCGERTAELIRRLSDHSSVRMAALVNGVHQPVEEYSLRLNISSSGIFLKNVNYNDNGHYEFICGDNIERIIELRVVFISNISASEGEPRKLPCFSLTQGVDVKFVQWETNGQLVIKVDLGDLSLILERVQLEDQGDYYCYVQKDSKERGDPAAWRLRVRQERPSIKTFTTPSVSIKLGAYLIFAHLYINKLFKKTGV</sequence>
<keyword evidence="1" id="KW-0472">Membrane</keyword>
<dbReference type="Ensembl" id="ENSPMET00000023621.1">
    <property type="protein sequence ID" value="ENSPMEP00000015380.1"/>
    <property type="gene ID" value="ENSPMEG00000017889.1"/>
</dbReference>
<dbReference type="Proteomes" id="UP000261480">
    <property type="component" value="Unplaced"/>
</dbReference>
<dbReference type="PROSITE" id="PS50835">
    <property type="entry name" value="IG_LIKE"/>
    <property type="match status" value="1"/>
</dbReference>
<dbReference type="InterPro" id="IPR036179">
    <property type="entry name" value="Ig-like_dom_sf"/>
</dbReference>
<reference evidence="3" key="2">
    <citation type="submission" date="2025-09" db="UniProtKB">
        <authorList>
            <consortium name="Ensembl"/>
        </authorList>
    </citation>
    <scope>IDENTIFICATION</scope>
</reference>
<feature type="domain" description="Ig-like" evidence="2">
    <location>
        <begin position="145"/>
        <end position="226"/>
    </location>
</feature>
<dbReference type="STRING" id="48701.ENSPMEP00000015380"/>
<evidence type="ECO:0000256" key="1">
    <source>
        <dbReference type="SAM" id="Phobius"/>
    </source>
</evidence>
<keyword evidence="4" id="KW-1185">Reference proteome</keyword>
<proteinExistence type="predicted"/>
<dbReference type="InterPro" id="IPR013783">
    <property type="entry name" value="Ig-like_fold"/>
</dbReference>
<dbReference type="CDD" id="cd00096">
    <property type="entry name" value="Ig"/>
    <property type="match status" value="1"/>
</dbReference>
<dbReference type="SMART" id="SM00409">
    <property type="entry name" value="IG"/>
    <property type="match status" value="2"/>
</dbReference>
<protein>
    <recommendedName>
        <fullName evidence="2">Ig-like domain-containing protein</fullName>
    </recommendedName>
</protein>
<name>A0A3B3XK68_9TELE</name>
<dbReference type="InterPro" id="IPR003599">
    <property type="entry name" value="Ig_sub"/>
</dbReference>
<accession>A0A3B3XK68</accession>
<keyword evidence="1" id="KW-0812">Transmembrane</keyword>
<evidence type="ECO:0000313" key="4">
    <source>
        <dbReference type="Proteomes" id="UP000261480"/>
    </source>
</evidence>
<evidence type="ECO:0000313" key="3">
    <source>
        <dbReference type="Ensembl" id="ENSPMEP00000015380.1"/>
    </source>
</evidence>
<dbReference type="AlphaFoldDB" id="A0A3B3XK68"/>
<organism evidence="3 4">
    <name type="scientific">Poecilia mexicana</name>
    <dbReference type="NCBI Taxonomy" id="48701"/>
    <lineage>
        <taxon>Eukaryota</taxon>
        <taxon>Metazoa</taxon>
        <taxon>Chordata</taxon>
        <taxon>Craniata</taxon>
        <taxon>Vertebrata</taxon>
        <taxon>Euteleostomi</taxon>
        <taxon>Actinopterygii</taxon>
        <taxon>Neopterygii</taxon>
        <taxon>Teleostei</taxon>
        <taxon>Neoteleostei</taxon>
        <taxon>Acanthomorphata</taxon>
        <taxon>Ovalentaria</taxon>
        <taxon>Atherinomorphae</taxon>
        <taxon>Cyprinodontiformes</taxon>
        <taxon>Poeciliidae</taxon>
        <taxon>Poeciliinae</taxon>
        <taxon>Poecilia</taxon>
    </lineage>
</organism>
<keyword evidence="1" id="KW-1133">Transmembrane helix</keyword>
<dbReference type="InterPro" id="IPR007110">
    <property type="entry name" value="Ig-like_dom"/>
</dbReference>